<dbReference type="EMBL" id="AMWG01000065">
    <property type="protein sequence ID" value="ELP33343.1"/>
    <property type="molecule type" value="Genomic_DNA"/>
</dbReference>
<accession>L7CH51</accession>
<proteinExistence type="predicted"/>
<comment type="caution">
    <text evidence="2">The sequence shown here is derived from an EMBL/GenBank/DDBJ whole genome shotgun (WGS) entry which is preliminary data.</text>
</comment>
<evidence type="ECO:0000256" key="1">
    <source>
        <dbReference type="SAM" id="MobiDB-lite"/>
    </source>
</evidence>
<sequence>MLSADGRDADCLDGATWFGAQRKRPSETTVPASQRIDLKR</sequence>
<name>L7CH51_RHOBT</name>
<reference evidence="2 3" key="1">
    <citation type="journal article" date="2013" name="Mar. Genomics">
        <title>Expression of sulfatases in Rhodopirellula baltica and the diversity of sulfatases in the genus Rhodopirellula.</title>
        <authorList>
            <person name="Wegner C.E."/>
            <person name="Richter-Heitmann T."/>
            <person name="Klindworth A."/>
            <person name="Klockow C."/>
            <person name="Richter M."/>
            <person name="Achstetter T."/>
            <person name="Glockner F.O."/>
            <person name="Harder J."/>
        </authorList>
    </citation>
    <scope>NUCLEOTIDE SEQUENCE [LARGE SCALE GENOMIC DNA]</scope>
    <source>
        <strain evidence="2 3">SWK14</strain>
    </source>
</reference>
<protein>
    <submittedName>
        <fullName evidence="2">Uncharacterized protein</fullName>
    </submittedName>
</protein>
<evidence type="ECO:0000313" key="2">
    <source>
        <dbReference type="EMBL" id="ELP33343.1"/>
    </source>
</evidence>
<dbReference type="PATRIC" id="fig|993516.3.peg.2912"/>
<evidence type="ECO:0000313" key="3">
    <source>
        <dbReference type="Proteomes" id="UP000010959"/>
    </source>
</evidence>
<dbReference type="AlphaFoldDB" id="L7CH51"/>
<dbReference type="Proteomes" id="UP000010959">
    <property type="component" value="Unassembled WGS sequence"/>
</dbReference>
<gene>
    <name evidence="2" type="ORF">RBSWK_02737</name>
</gene>
<feature type="region of interest" description="Disordered" evidence="1">
    <location>
        <begin position="21"/>
        <end position="40"/>
    </location>
</feature>
<organism evidence="2 3">
    <name type="scientific">Rhodopirellula baltica SWK14</name>
    <dbReference type="NCBI Taxonomy" id="993516"/>
    <lineage>
        <taxon>Bacteria</taxon>
        <taxon>Pseudomonadati</taxon>
        <taxon>Planctomycetota</taxon>
        <taxon>Planctomycetia</taxon>
        <taxon>Pirellulales</taxon>
        <taxon>Pirellulaceae</taxon>
        <taxon>Rhodopirellula</taxon>
    </lineage>
</organism>